<keyword evidence="3" id="KW-0256">Endoplasmic reticulum</keyword>
<dbReference type="Pfam" id="PF01532">
    <property type="entry name" value="Glyco_hydro_47"/>
    <property type="match status" value="1"/>
</dbReference>
<dbReference type="GO" id="GO:1904380">
    <property type="term" value="P:endoplasmic reticulum mannose trimming"/>
    <property type="evidence" value="ECO:0007669"/>
    <property type="project" value="InterPro"/>
</dbReference>
<evidence type="ECO:0000256" key="1">
    <source>
        <dbReference type="ARBA" id="ARBA00004240"/>
    </source>
</evidence>
<dbReference type="EMBL" id="JXXN02015685">
    <property type="protein sequence ID" value="THD18196.1"/>
    <property type="molecule type" value="Genomic_DNA"/>
</dbReference>
<keyword evidence="5" id="KW-0378">Hydrolase</keyword>
<name>A0A4E0QY23_FASHE</name>
<dbReference type="GO" id="GO:0044322">
    <property type="term" value="C:endoplasmic reticulum quality control compartment"/>
    <property type="evidence" value="ECO:0007669"/>
    <property type="project" value="GOC"/>
</dbReference>
<keyword evidence="6" id="KW-0732">Signal</keyword>
<evidence type="ECO:0000256" key="3">
    <source>
        <dbReference type="ARBA" id="ARBA00022824"/>
    </source>
</evidence>
<dbReference type="AlphaFoldDB" id="A0A4E0QY23"/>
<dbReference type="PRINTS" id="PR00747">
    <property type="entry name" value="GLYHDRLASE47"/>
</dbReference>
<keyword evidence="8" id="KW-1185">Reference proteome</keyword>
<evidence type="ECO:0000313" key="8">
    <source>
        <dbReference type="Proteomes" id="UP000230066"/>
    </source>
</evidence>
<dbReference type="Gene3D" id="1.50.10.10">
    <property type="match status" value="1"/>
</dbReference>
<feature type="signal peptide" evidence="6">
    <location>
        <begin position="1"/>
        <end position="23"/>
    </location>
</feature>
<evidence type="ECO:0000256" key="4">
    <source>
        <dbReference type="ARBA" id="ARBA00023180"/>
    </source>
</evidence>
<evidence type="ECO:0000256" key="6">
    <source>
        <dbReference type="SAM" id="SignalP"/>
    </source>
</evidence>
<dbReference type="SUPFAM" id="SSF48225">
    <property type="entry name" value="Seven-hairpin glycosidases"/>
    <property type="match status" value="1"/>
</dbReference>
<accession>A0A4E0QY23</accession>
<organism evidence="7 8">
    <name type="scientific">Fasciola hepatica</name>
    <name type="common">Liver fluke</name>
    <dbReference type="NCBI Taxonomy" id="6192"/>
    <lineage>
        <taxon>Eukaryota</taxon>
        <taxon>Metazoa</taxon>
        <taxon>Spiralia</taxon>
        <taxon>Lophotrochozoa</taxon>
        <taxon>Platyhelminthes</taxon>
        <taxon>Trematoda</taxon>
        <taxon>Digenea</taxon>
        <taxon>Plagiorchiida</taxon>
        <taxon>Echinostomata</taxon>
        <taxon>Echinostomatoidea</taxon>
        <taxon>Fasciolidae</taxon>
        <taxon>Fasciola</taxon>
    </lineage>
</organism>
<dbReference type="GO" id="GO:0005975">
    <property type="term" value="P:carbohydrate metabolic process"/>
    <property type="evidence" value="ECO:0007669"/>
    <property type="project" value="InterPro"/>
</dbReference>
<dbReference type="GO" id="GO:0005509">
    <property type="term" value="F:calcium ion binding"/>
    <property type="evidence" value="ECO:0007669"/>
    <property type="project" value="InterPro"/>
</dbReference>
<evidence type="ECO:0000256" key="2">
    <source>
        <dbReference type="ARBA" id="ARBA00007658"/>
    </source>
</evidence>
<comment type="subcellular location">
    <subcellularLocation>
        <location evidence="1">Endoplasmic reticulum</location>
    </subcellularLocation>
</comment>
<dbReference type="PANTHER" id="PTHR45679:SF6">
    <property type="entry name" value="ER DEGRADATION-ENHANCING ALPHA-MANNOSIDASE-LIKE PROTEIN 2"/>
    <property type="match status" value="1"/>
</dbReference>
<dbReference type="GO" id="GO:0004571">
    <property type="term" value="F:mannosyl-oligosaccharide 1,2-alpha-mannosidase activity"/>
    <property type="evidence" value="ECO:0007669"/>
    <property type="project" value="InterPro"/>
</dbReference>
<evidence type="ECO:0000313" key="7">
    <source>
        <dbReference type="EMBL" id="THD18196.1"/>
    </source>
</evidence>
<evidence type="ECO:0000256" key="5">
    <source>
        <dbReference type="RuleBase" id="RU361193"/>
    </source>
</evidence>
<dbReference type="EC" id="3.2.1.-" evidence="5"/>
<keyword evidence="4" id="KW-0325">Glycoprotein</keyword>
<dbReference type="PANTHER" id="PTHR45679">
    <property type="entry name" value="ER DEGRADATION-ENHANCING ALPHA-MANNOSIDASE-LIKE PROTEIN 2"/>
    <property type="match status" value="1"/>
</dbReference>
<protein>
    <recommendedName>
        <fullName evidence="5">alpha-1,2-Mannosidase</fullName>
        <ecNumber evidence="5">3.2.1.-</ecNumber>
    </recommendedName>
</protein>
<feature type="chain" id="PRO_5020023169" description="alpha-1,2-Mannosidase" evidence="6">
    <location>
        <begin position="24"/>
        <end position="340"/>
    </location>
</feature>
<dbReference type="GO" id="GO:0016020">
    <property type="term" value="C:membrane"/>
    <property type="evidence" value="ECO:0007669"/>
    <property type="project" value="InterPro"/>
</dbReference>
<comment type="similarity">
    <text evidence="2 5">Belongs to the glycosyl hydrolase 47 family.</text>
</comment>
<dbReference type="InterPro" id="IPR001382">
    <property type="entry name" value="Glyco_hydro_47"/>
</dbReference>
<gene>
    <name evidence="7" type="ORF">D915_010590</name>
</gene>
<proteinExistence type="inferred from homology"/>
<dbReference type="InterPro" id="IPR012341">
    <property type="entry name" value="6hp_glycosidase-like_sf"/>
</dbReference>
<comment type="caution">
    <text evidence="7">The sequence shown here is derived from an EMBL/GenBank/DDBJ whole genome shotgun (WGS) entry which is preliminary data.</text>
</comment>
<sequence length="340" mass="38293">MRLVSSKLFFYLLCCNVVTCTNSEEMAVLRNRVKRMFYHAYNGYMTHAYPLDELRPLTCDGHDTWGSYALTLVDALDTLVILENHTEFRRASRMLLDHLDINRNVNISVFETNIRVVGGLLSAHLFSRRAGFEVESTWPCSGPLLRYAELFASKLLPAFDTPTGMPYGTVNLASNGVPLNETPVTCVAGVGTMILEFGTLSRLTGDPRFEAAAMRAIRALWRYRSSIGLLGNHIDVLTGRWTAVEFTIGGGVDSFFEYLVKGSILLRLPELDAMFREYKKAIDLHAKHGDWHFRINKDSAHVTRPLFQSLDAFWPGTLVNYLIRHICALLLLVIYCSSGT</sequence>
<dbReference type="Proteomes" id="UP000230066">
    <property type="component" value="Unassembled WGS sequence"/>
</dbReference>
<keyword evidence="5" id="KW-0326">Glycosidase</keyword>
<reference evidence="7" key="1">
    <citation type="submission" date="2019-03" db="EMBL/GenBank/DDBJ databases">
        <title>Improved annotation for the trematode Fasciola hepatica.</title>
        <authorList>
            <person name="Choi Y.-J."/>
            <person name="Martin J."/>
            <person name="Mitreva M."/>
        </authorList>
    </citation>
    <scope>NUCLEOTIDE SEQUENCE [LARGE SCALE GENOMIC DNA]</scope>
</reference>
<dbReference type="InterPro" id="IPR044674">
    <property type="entry name" value="EDEM1/2/3"/>
</dbReference>
<dbReference type="InterPro" id="IPR036026">
    <property type="entry name" value="Seven-hairpin_glycosidases"/>
</dbReference>